<keyword evidence="1" id="KW-0472">Membrane</keyword>
<evidence type="ECO:0000256" key="1">
    <source>
        <dbReference type="SAM" id="Phobius"/>
    </source>
</evidence>
<keyword evidence="1" id="KW-0812">Transmembrane</keyword>
<dbReference type="EMBL" id="MHUS01000043">
    <property type="protein sequence ID" value="OHA79772.1"/>
    <property type="molecule type" value="Genomic_DNA"/>
</dbReference>
<accession>A0A1G2S5C8</accession>
<evidence type="ECO:0000313" key="2">
    <source>
        <dbReference type="EMBL" id="OHA79772.1"/>
    </source>
</evidence>
<dbReference type="Proteomes" id="UP000176997">
    <property type="component" value="Unassembled WGS sequence"/>
</dbReference>
<comment type="caution">
    <text evidence="2">The sequence shown here is derived from an EMBL/GenBank/DDBJ whole genome shotgun (WGS) entry which is preliminary data.</text>
</comment>
<feature type="transmembrane region" description="Helical" evidence="1">
    <location>
        <begin position="59"/>
        <end position="77"/>
    </location>
</feature>
<organism evidence="2 3">
    <name type="scientific">Candidatus Yonathbacteria bacterium RIFCSPHIGHO2_01_FULL_51_10</name>
    <dbReference type="NCBI Taxonomy" id="1802723"/>
    <lineage>
        <taxon>Bacteria</taxon>
        <taxon>Candidatus Yonathiibacteriota</taxon>
    </lineage>
</organism>
<proteinExistence type="predicted"/>
<feature type="transmembrane region" description="Helical" evidence="1">
    <location>
        <begin position="89"/>
        <end position="106"/>
    </location>
</feature>
<sequence>MEIKLIFGIASTILAVVCFAPYIKDVLLRKTEPYRYSWLVWTILQTVGVMAQLKDGAGYGAWALAVGAVFCFAIFLLSFKFGTKNITKFDAGCLVASLGAIIIYFLISNPVWAIIVVATIDFVGFLPTFRKGYEEPFTETASTFVMSAIANALSLIALQNYSVTTVLYIASLLLTNSSFAAMILWRRKLCKGSFSETSPTSA</sequence>
<keyword evidence="1" id="KW-1133">Transmembrane helix</keyword>
<evidence type="ECO:0008006" key="4">
    <source>
        <dbReference type="Google" id="ProtNLM"/>
    </source>
</evidence>
<name>A0A1G2S5C8_9BACT</name>
<feature type="transmembrane region" description="Helical" evidence="1">
    <location>
        <begin position="6"/>
        <end position="23"/>
    </location>
</feature>
<protein>
    <recommendedName>
        <fullName evidence="4">PQ-loop repeat-containing protein</fullName>
    </recommendedName>
</protein>
<reference evidence="2 3" key="1">
    <citation type="journal article" date="2016" name="Nat. Commun.">
        <title>Thousands of microbial genomes shed light on interconnected biogeochemical processes in an aquifer system.</title>
        <authorList>
            <person name="Anantharaman K."/>
            <person name="Brown C.T."/>
            <person name="Hug L.A."/>
            <person name="Sharon I."/>
            <person name="Castelle C.J."/>
            <person name="Probst A.J."/>
            <person name="Thomas B.C."/>
            <person name="Singh A."/>
            <person name="Wilkins M.J."/>
            <person name="Karaoz U."/>
            <person name="Brodie E.L."/>
            <person name="Williams K.H."/>
            <person name="Hubbard S.S."/>
            <person name="Banfield J.F."/>
        </authorList>
    </citation>
    <scope>NUCLEOTIDE SEQUENCE [LARGE SCALE GENOMIC DNA]</scope>
</reference>
<dbReference type="STRING" id="1802723.A2675_04155"/>
<feature type="transmembrane region" description="Helical" evidence="1">
    <location>
        <begin position="165"/>
        <end position="185"/>
    </location>
</feature>
<evidence type="ECO:0000313" key="3">
    <source>
        <dbReference type="Proteomes" id="UP000176997"/>
    </source>
</evidence>
<gene>
    <name evidence="2" type="ORF">A2675_04155</name>
</gene>
<feature type="transmembrane region" description="Helical" evidence="1">
    <location>
        <begin position="141"/>
        <end position="159"/>
    </location>
</feature>
<dbReference type="AlphaFoldDB" id="A0A1G2S5C8"/>